<dbReference type="PaxDb" id="3880-AET00783"/>
<dbReference type="Proteomes" id="UP000002051">
    <property type="component" value="Chromosome 5"/>
</dbReference>
<dbReference type="Gene3D" id="1.10.20.10">
    <property type="entry name" value="Histone, subunit A"/>
    <property type="match status" value="1"/>
</dbReference>
<dbReference type="GO" id="GO:0001228">
    <property type="term" value="F:DNA-binding transcription activator activity, RNA polymerase II-specific"/>
    <property type="evidence" value="ECO:0007669"/>
    <property type="project" value="InterPro"/>
</dbReference>
<dbReference type="GO" id="GO:0016602">
    <property type="term" value="C:CCAAT-binding factor complex"/>
    <property type="evidence" value="ECO:0000318"/>
    <property type="project" value="GO_Central"/>
</dbReference>
<evidence type="ECO:0000313" key="2">
    <source>
        <dbReference type="EMBL" id="AET00783.1"/>
    </source>
</evidence>
<dbReference type="STRING" id="3880.G7KEG2"/>
<dbReference type="HOGENOM" id="CLU_066247_3_0_1"/>
<dbReference type="EMBL" id="CM001221">
    <property type="protein sequence ID" value="AET00783.1"/>
    <property type="molecule type" value="Genomic_DNA"/>
</dbReference>
<keyword evidence="4" id="KW-1185">Reference proteome</keyword>
<dbReference type="InterPro" id="IPR027113">
    <property type="entry name" value="Transc_fact_NFYB/HAP3"/>
</dbReference>
<evidence type="ECO:0000256" key="1">
    <source>
        <dbReference type="SAM" id="MobiDB-lite"/>
    </source>
</evidence>
<dbReference type="GO" id="GO:0000981">
    <property type="term" value="F:DNA-binding transcription factor activity, RNA polymerase II-specific"/>
    <property type="evidence" value="ECO:0000318"/>
    <property type="project" value="GO_Central"/>
</dbReference>
<dbReference type="AlphaFoldDB" id="G7KEG2"/>
<sequence>MLEDGVQPASSRVHEEFSRAFPIANVHRLMKKALPQHAKITDETCSSGKKTDQNHYCNLDYRTTITAEDLLISMQKLGFDVYAACSLRYIQLFCHRARVSQYAPPPPPLPPQDFQAHNFPLDPNFVLADPTEMGAILDDDDDERELGDGGGDGNSSDGSFDVFAFLNSDD</sequence>
<name>G7KEG2_MEDTR</name>
<dbReference type="SUPFAM" id="SSF47113">
    <property type="entry name" value="Histone-fold"/>
    <property type="match status" value="1"/>
</dbReference>
<reference evidence="2 4" key="1">
    <citation type="journal article" date="2011" name="Nature">
        <title>The Medicago genome provides insight into the evolution of rhizobial symbioses.</title>
        <authorList>
            <person name="Young N.D."/>
            <person name="Debelle F."/>
            <person name="Oldroyd G.E."/>
            <person name="Geurts R."/>
            <person name="Cannon S.B."/>
            <person name="Udvardi M.K."/>
            <person name="Benedito V.A."/>
            <person name="Mayer K.F."/>
            <person name="Gouzy J."/>
            <person name="Schoof H."/>
            <person name="Van de Peer Y."/>
            <person name="Proost S."/>
            <person name="Cook D.R."/>
            <person name="Meyers B.C."/>
            <person name="Spannagl M."/>
            <person name="Cheung F."/>
            <person name="De Mita S."/>
            <person name="Krishnakumar V."/>
            <person name="Gundlach H."/>
            <person name="Zhou S."/>
            <person name="Mudge J."/>
            <person name="Bharti A.K."/>
            <person name="Murray J.D."/>
            <person name="Naoumkina M.A."/>
            <person name="Rosen B."/>
            <person name="Silverstein K.A."/>
            <person name="Tang H."/>
            <person name="Rombauts S."/>
            <person name="Zhao P.X."/>
            <person name="Zhou P."/>
            <person name="Barbe V."/>
            <person name="Bardou P."/>
            <person name="Bechner M."/>
            <person name="Bellec A."/>
            <person name="Berger A."/>
            <person name="Berges H."/>
            <person name="Bidwell S."/>
            <person name="Bisseling T."/>
            <person name="Choisne N."/>
            <person name="Couloux A."/>
            <person name="Denny R."/>
            <person name="Deshpande S."/>
            <person name="Dai X."/>
            <person name="Doyle J.J."/>
            <person name="Dudez A.M."/>
            <person name="Farmer A.D."/>
            <person name="Fouteau S."/>
            <person name="Franken C."/>
            <person name="Gibelin C."/>
            <person name="Gish J."/>
            <person name="Goldstein S."/>
            <person name="Gonzalez A.J."/>
            <person name="Green P.J."/>
            <person name="Hallab A."/>
            <person name="Hartog M."/>
            <person name="Hua A."/>
            <person name="Humphray S.J."/>
            <person name="Jeong D.H."/>
            <person name="Jing Y."/>
            <person name="Jocker A."/>
            <person name="Kenton S.M."/>
            <person name="Kim D.J."/>
            <person name="Klee K."/>
            <person name="Lai H."/>
            <person name="Lang C."/>
            <person name="Lin S."/>
            <person name="Macmil S.L."/>
            <person name="Magdelenat G."/>
            <person name="Matthews L."/>
            <person name="McCorrison J."/>
            <person name="Monaghan E.L."/>
            <person name="Mun J.H."/>
            <person name="Najar F.Z."/>
            <person name="Nicholson C."/>
            <person name="Noirot C."/>
            <person name="O'Bleness M."/>
            <person name="Paule C.R."/>
            <person name="Poulain J."/>
            <person name="Prion F."/>
            <person name="Qin B."/>
            <person name="Qu C."/>
            <person name="Retzel E.F."/>
            <person name="Riddle C."/>
            <person name="Sallet E."/>
            <person name="Samain S."/>
            <person name="Samson N."/>
            <person name="Sanders I."/>
            <person name="Saurat O."/>
            <person name="Scarpelli C."/>
            <person name="Schiex T."/>
            <person name="Segurens B."/>
            <person name="Severin A.J."/>
            <person name="Sherrier D.J."/>
            <person name="Shi R."/>
            <person name="Sims S."/>
            <person name="Singer S.R."/>
            <person name="Sinharoy S."/>
            <person name="Sterck L."/>
            <person name="Viollet A."/>
            <person name="Wang B.B."/>
            <person name="Wang K."/>
            <person name="Wang M."/>
            <person name="Wang X."/>
            <person name="Warfsmann J."/>
            <person name="Weissenbach J."/>
            <person name="White D.D."/>
            <person name="White J.D."/>
            <person name="Wiley G.B."/>
            <person name="Wincker P."/>
            <person name="Xing Y."/>
            <person name="Yang L."/>
            <person name="Yao Z."/>
            <person name="Ying F."/>
            <person name="Zhai J."/>
            <person name="Zhou L."/>
            <person name="Zuber A."/>
            <person name="Denarie J."/>
            <person name="Dixon R.A."/>
            <person name="May G.D."/>
            <person name="Schwartz D.C."/>
            <person name="Rogers J."/>
            <person name="Quetier F."/>
            <person name="Town C.D."/>
            <person name="Roe B.A."/>
        </authorList>
    </citation>
    <scope>NUCLEOTIDE SEQUENCE [LARGE SCALE GENOMIC DNA]</scope>
    <source>
        <strain evidence="2">A17</strain>
        <strain evidence="3 4">cv. Jemalong A17</strain>
    </source>
</reference>
<dbReference type="GO" id="GO:0006357">
    <property type="term" value="P:regulation of transcription by RNA polymerase II"/>
    <property type="evidence" value="ECO:0000318"/>
    <property type="project" value="GO_Central"/>
</dbReference>
<dbReference type="eggNOG" id="KOG0869">
    <property type="taxonomic scope" value="Eukaryota"/>
</dbReference>
<evidence type="ECO:0000313" key="3">
    <source>
        <dbReference type="EnsemblPlants" id="AET00783"/>
    </source>
</evidence>
<dbReference type="InterPro" id="IPR009072">
    <property type="entry name" value="Histone-fold"/>
</dbReference>
<dbReference type="GO" id="GO:0046982">
    <property type="term" value="F:protein heterodimerization activity"/>
    <property type="evidence" value="ECO:0007669"/>
    <property type="project" value="InterPro"/>
</dbReference>
<dbReference type="PANTHER" id="PTHR11064:SF196">
    <property type="entry name" value="NUCLEAR TRANSCRIPTION FACTOR Y SUBUNIT B-6"/>
    <property type="match status" value="1"/>
</dbReference>
<dbReference type="EnsemblPlants" id="AET00783">
    <property type="protein sequence ID" value="AET00783"/>
    <property type="gene ID" value="MTR_5g095860"/>
</dbReference>
<accession>G7KEG2</accession>
<protein>
    <submittedName>
        <fullName evidence="2">CCAAT-box-binding factor HAP3-like protein</fullName>
    </submittedName>
</protein>
<dbReference type="PANTHER" id="PTHR11064">
    <property type="entry name" value="CCAAT-BINDING TRANSCRIPTION FACTOR-RELATED"/>
    <property type="match status" value="1"/>
</dbReference>
<feature type="region of interest" description="Disordered" evidence="1">
    <location>
        <begin position="132"/>
        <end position="160"/>
    </location>
</feature>
<reference evidence="2 4" key="2">
    <citation type="journal article" date="2014" name="BMC Genomics">
        <title>An improved genome release (version Mt4.0) for the model legume Medicago truncatula.</title>
        <authorList>
            <person name="Tang H."/>
            <person name="Krishnakumar V."/>
            <person name="Bidwell S."/>
            <person name="Rosen B."/>
            <person name="Chan A."/>
            <person name="Zhou S."/>
            <person name="Gentzbittel L."/>
            <person name="Childs K.L."/>
            <person name="Yandell M."/>
            <person name="Gundlach H."/>
            <person name="Mayer K.F."/>
            <person name="Schwartz D.C."/>
            <person name="Town C.D."/>
        </authorList>
    </citation>
    <scope>GENOME REANNOTATION</scope>
    <source>
        <strain evidence="3 4">cv. Jemalong A17</strain>
    </source>
</reference>
<evidence type="ECO:0000313" key="4">
    <source>
        <dbReference type="Proteomes" id="UP000002051"/>
    </source>
</evidence>
<organism evidence="2 4">
    <name type="scientific">Medicago truncatula</name>
    <name type="common">Barrel medic</name>
    <name type="synonym">Medicago tribuloides</name>
    <dbReference type="NCBI Taxonomy" id="3880"/>
    <lineage>
        <taxon>Eukaryota</taxon>
        <taxon>Viridiplantae</taxon>
        <taxon>Streptophyta</taxon>
        <taxon>Embryophyta</taxon>
        <taxon>Tracheophyta</taxon>
        <taxon>Spermatophyta</taxon>
        <taxon>Magnoliopsida</taxon>
        <taxon>eudicotyledons</taxon>
        <taxon>Gunneridae</taxon>
        <taxon>Pentapetalae</taxon>
        <taxon>rosids</taxon>
        <taxon>fabids</taxon>
        <taxon>Fabales</taxon>
        <taxon>Fabaceae</taxon>
        <taxon>Papilionoideae</taxon>
        <taxon>50 kb inversion clade</taxon>
        <taxon>NPAAA clade</taxon>
        <taxon>Hologalegina</taxon>
        <taxon>IRL clade</taxon>
        <taxon>Trifolieae</taxon>
        <taxon>Medicago</taxon>
    </lineage>
</organism>
<proteinExistence type="predicted"/>
<gene>
    <name evidence="2" type="ordered locus">MTR_5g095860</name>
</gene>
<reference evidence="3" key="3">
    <citation type="submission" date="2015-04" db="UniProtKB">
        <authorList>
            <consortium name="EnsemblPlants"/>
        </authorList>
    </citation>
    <scope>IDENTIFICATION</scope>
    <source>
        <strain evidence="3">cv. Jemalong A17</strain>
    </source>
</reference>